<dbReference type="PANTHER" id="PTHR34204:SF4">
    <property type="entry name" value="ASCH DOMAIN-CONTAINING PROTEIN"/>
    <property type="match status" value="1"/>
</dbReference>
<proteinExistence type="predicted"/>
<organism evidence="2">
    <name type="scientific">Noccaea caerulescens</name>
    <name type="common">Alpine penny-cress</name>
    <name type="synonym">Thlaspi caerulescens</name>
    <dbReference type="NCBI Taxonomy" id="107243"/>
    <lineage>
        <taxon>Eukaryota</taxon>
        <taxon>Viridiplantae</taxon>
        <taxon>Streptophyta</taxon>
        <taxon>Embryophyta</taxon>
        <taxon>Tracheophyta</taxon>
        <taxon>Spermatophyta</taxon>
        <taxon>Magnoliopsida</taxon>
        <taxon>eudicotyledons</taxon>
        <taxon>Gunneridae</taxon>
        <taxon>Pentapetalae</taxon>
        <taxon>rosids</taxon>
        <taxon>malvids</taxon>
        <taxon>Brassicales</taxon>
        <taxon>Brassicaceae</taxon>
        <taxon>Coluteocarpeae</taxon>
        <taxon>Noccaea</taxon>
    </lineage>
</organism>
<dbReference type="InterPro" id="IPR015947">
    <property type="entry name" value="PUA-like_sf"/>
</dbReference>
<reference evidence="2" key="1">
    <citation type="submission" date="2016-07" db="EMBL/GenBank/DDBJ databases">
        <title>De novo transcriptome assembly of four accessions of the metal hyperaccumulator plant Noccaea caerulescens.</title>
        <authorList>
            <person name="Blande D."/>
            <person name="Halimaa P."/>
            <person name="Tervahauta A.I."/>
            <person name="Aarts M.G."/>
            <person name="Karenlampi S.O."/>
        </authorList>
    </citation>
    <scope>NUCLEOTIDE SEQUENCE</scope>
</reference>
<dbReference type="SUPFAM" id="SSF88697">
    <property type="entry name" value="PUA domain-like"/>
    <property type="match status" value="1"/>
</dbReference>
<evidence type="ECO:0000313" key="2">
    <source>
        <dbReference type="EMBL" id="JAU42413.1"/>
    </source>
</evidence>
<accession>A0A1J3FI96</accession>
<dbReference type="Gene3D" id="2.30.130.30">
    <property type="entry name" value="Hypothetical protein"/>
    <property type="match status" value="1"/>
</dbReference>
<protein>
    <recommendedName>
        <fullName evidence="1">ASCH domain-containing protein</fullName>
    </recommendedName>
</protein>
<dbReference type="InterPro" id="IPR007374">
    <property type="entry name" value="ASCH_domain"/>
</dbReference>
<gene>
    <name evidence="2" type="ORF">LC_TR17932_c1_g1_i1_g.60841</name>
</gene>
<dbReference type="AlphaFoldDB" id="A0A1J3FI96"/>
<dbReference type="PANTHER" id="PTHR34204">
    <property type="entry name" value="RNA-BINDING ASCH DOMAIN PROTEIN"/>
    <property type="match status" value="1"/>
</dbReference>
<feature type="domain" description="ASCH" evidence="1">
    <location>
        <begin position="114"/>
        <end position="217"/>
    </location>
</feature>
<dbReference type="SMART" id="SM01022">
    <property type="entry name" value="ASCH"/>
    <property type="match status" value="1"/>
</dbReference>
<dbReference type="CDD" id="cd06555">
    <property type="entry name" value="ASCH_PF0470_like"/>
    <property type="match status" value="1"/>
</dbReference>
<name>A0A1J3FI96_NOCCA</name>
<dbReference type="EMBL" id="GEVK01010419">
    <property type="protein sequence ID" value="JAU42413.1"/>
    <property type="molecule type" value="Transcribed_RNA"/>
</dbReference>
<dbReference type="Pfam" id="PF04266">
    <property type="entry name" value="ASCH"/>
    <property type="match status" value="1"/>
</dbReference>
<sequence length="249" mass="28181">MEQPPSPEMKSVELGESMESLLRFTLRSHLDEQVPSFDLDLTRDFCIHLLEEDTDSTEKPAVYKLLSRALSECLTSEEQGLSVDKSSHFEKYSKLFHDLGHDLENMLKKVNFELHVQEPYFKQLKDGLKTVEGRCAVGDYMRISSGAFILFNKCLLLEVQEVHHYTSFSEMLSVEGLAKVLPGVESIEEGVRVYRNFYPEEKERRNGVVAILVAKPADQPYAALAGALSELKSTGIKSLLEDYTARVTL</sequence>
<evidence type="ECO:0000259" key="1">
    <source>
        <dbReference type="SMART" id="SM01022"/>
    </source>
</evidence>